<reference evidence="1 2" key="1">
    <citation type="journal article" date="2019" name="Nat. Ecol. Evol.">
        <title>Megaphylogeny resolves global patterns of mushroom evolution.</title>
        <authorList>
            <person name="Varga T."/>
            <person name="Krizsan K."/>
            <person name="Foldi C."/>
            <person name="Dima B."/>
            <person name="Sanchez-Garcia M."/>
            <person name="Sanchez-Ramirez S."/>
            <person name="Szollosi G.J."/>
            <person name="Szarkandi J.G."/>
            <person name="Papp V."/>
            <person name="Albert L."/>
            <person name="Andreopoulos W."/>
            <person name="Angelini C."/>
            <person name="Antonin V."/>
            <person name="Barry K.W."/>
            <person name="Bougher N.L."/>
            <person name="Buchanan P."/>
            <person name="Buyck B."/>
            <person name="Bense V."/>
            <person name="Catcheside P."/>
            <person name="Chovatia M."/>
            <person name="Cooper J."/>
            <person name="Damon W."/>
            <person name="Desjardin D."/>
            <person name="Finy P."/>
            <person name="Geml J."/>
            <person name="Haridas S."/>
            <person name="Hughes K."/>
            <person name="Justo A."/>
            <person name="Karasinski D."/>
            <person name="Kautmanova I."/>
            <person name="Kiss B."/>
            <person name="Kocsube S."/>
            <person name="Kotiranta H."/>
            <person name="LaButti K.M."/>
            <person name="Lechner B.E."/>
            <person name="Liimatainen K."/>
            <person name="Lipzen A."/>
            <person name="Lukacs Z."/>
            <person name="Mihaltcheva S."/>
            <person name="Morgado L.N."/>
            <person name="Niskanen T."/>
            <person name="Noordeloos M.E."/>
            <person name="Ohm R.A."/>
            <person name="Ortiz-Santana B."/>
            <person name="Ovrebo C."/>
            <person name="Racz N."/>
            <person name="Riley R."/>
            <person name="Savchenko A."/>
            <person name="Shiryaev A."/>
            <person name="Soop K."/>
            <person name="Spirin V."/>
            <person name="Szebenyi C."/>
            <person name="Tomsovsky M."/>
            <person name="Tulloss R.E."/>
            <person name="Uehling J."/>
            <person name="Grigoriev I.V."/>
            <person name="Vagvolgyi C."/>
            <person name="Papp T."/>
            <person name="Martin F.M."/>
            <person name="Miettinen O."/>
            <person name="Hibbett D.S."/>
            <person name="Nagy L.G."/>
        </authorList>
    </citation>
    <scope>NUCLEOTIDE SEQUENCE [LARGE SCALE GENOMIC DNA]</scope>
    <source>
        <strain evidence="1 2">CBS 166.37</strain>
    </source>
</reference>
<evidence type="ECO:0000313" key="2">
    <source>
        <dbReference type="Proteomes" id="UP000308652"/>
    </source>
</evidence>
<name>A0A5C3M219_9AGAR</name>
<keyword evidence="2" id="KW-1185">Reference proteome</keyword>
<accession>A0A5C3M219</accession>
<dbReference type="Proteomes" id="UP000308652">
    <property type="component" value="Unassembled WGS sequence"/>
</dbReference>
<dbReference type="AlphaFoldDB" id="A0A5C3M219"/>
<gene>
    <name evidence="1" type="ORF">BDQ12DRAFT_72678</name>
</gene>
<protein>
    <submittedName>
        <fullName evidence="1">Uncharacterized protein</fullName>
    </submittedName>
</protein>
<organism evidence="1 2">
    <name type="scientific">Crucibulum laeve</name>
    <dbReference type="NCBI Taxonomy" id="68775"/>
    <lineage>
        <taxon>Eukaryota</taxon>
        <taxon>Fungi</taxon>
        <taxon>Dikarya</taxon>
        <taxon>Basidiomycota</taxon>
        <taxon>Agaricomycotina</taxon>
        <taxon>Agaricomycetes</taxon>
        <taxon>Agaricomycetidae</taxon>
        <taxon>Agaricales</taxon>
        <taxon>Agaricineae</taxon>
        <taxon>Nidulariaceae</taxon>
        <taxon>Crucibulum</taxon>
    </lineage>
</organism>
<dbReference type="EMBL" id="ML213600">
    <property type="protein sequence ID" value="TFK39192.1"/>
    <property type="molecule type" value="Genomic_DNA"/>
</dbReference>
<proteinExistence type="predicted"/>
<evidence type="ECO:0000313" key="1">
    <source>
        <dbReference type="EMBL" id="TFK39192.1"/>
    </source>
</evidence>
<sequence>MVSGTRYTDGHQQHPQMLNAQTKLNSHTPSLPSLNPDQTNLPLSSSLIAPICAIADAGANAGCRPAIATRTAWSTSFTDTAAPSFDSVTILMSPVWPERRMTKMNTGILNCSMVIGTLFCWDSVAAKRRYSTSPASTRFKAGRRWSGGRLLGARP</sequence>